<evidence type="ECO:0000313" key="1">
    <source>
        <dbReference type="EMBL" id="KAJ4434454.1"/>
    </source>
</evidence>
<dbReference type="Proteomes" id="UP001148838">
    <property type="component" value="Unassembled WGS sequence"/>
</dbReference>
<gene>
    <name evidence="1" type="ORF">ANN_23016</name>
</gene>
<name>A0ABQ8SJX1_PERAM</name>
<evidence type="ECO:0000313" key="2">
    <source>
        <dbReference type="Proteomes" id="UP001148838"/>
    </source>
</evidence>
<protein>
    <recommendedName>
        <fullName evidence="3">DUF4817 domain-containing protein</fullName>
    </recommendedName>
</protein>
<evidence type="ECO:0008006" key="3">
    <source>
        <dbReference type="Google" id="ProtNLM"/>
    </source>
</evidence>
<dbReference type="EMBL" id="JAJSOF020000025">
    <property type="protein sequence ID" value="KAJ4434454.1"/>
    <property type="molecule type" value="Genomic_DNA"/>
</dbReference>
<comment type="caution">
    <text evidence="1">The sequence shown here is derived from an EMBL/GenBank/DDBJ whole genome shotgun (WGS) entry which is preliminary data.</text>
</comment>
<reference evidence="1 2" key="1">
    <citation type="journal article" date="2022" name="Allergy">
        <title>Genome assembly and annotation of Periplaneta americana reveal a comprehensive cockroach allergen profile.</title>
        <authorList>
            <person name="Wang L."/>
            <person name="Xiong Q."/>
            <person name="Saelim N."/>
            <person name="Wang L."/>
            <person name="Nong W."/>
            <person name="Wan A.T."/>
            <person name="Shi M."/>
            <person name="Liu X."/>
            <person name="Cao Q."/>
            <person name="Hui J.H.L."/>
            <person name="Sookrung N."/>
            <person name="Leung T.F."/>
            <person name="Tungtrongchitr A."/>
            <person name="Tsui S.K.W."/>
        </authorList>
    </citation>
    <scope>NUCLEOTIDE SEQUENCE [LARGE SCALE GENOMIC DNA]</scope>
    <source>
        <strain evidence="1">PWHHKU_190912</strain>
    </source>
</reference>
<accession>A0ABQ8SJX1</accession>
<organism evidence="1 2">
    <name type="scientific">Periplaneta americana</name>
    <name type="common">American cockroach</name>
    <name type="synonym">Blatta americana</name>
    <dbReference type="NCBI Taxonomy" id="6978"/>
    <lineage>
        <taxon>Eukaryota</taxon>
        <taxon>Metazoa</taxon>
        <taxon>Ecdysozoa</taxon>
        <taxon>Arthropoda</taxon>
        <taxon>Hexapoda</taxon>
        <taxon>Insecta</taxon>
        <taxon>Pterygota</taxon>
        <taxon>Neoptera</taxon>
        <taxon>Polyneoptera</taxon>
        <taxon>Dictyoptera</taxon>
        <taxon>Blattodea</taxon>
        <taxon>Blattoidea</taxon>
        <taxon>Blattidae</taxon>
        <taxon>Blattinae</taxon>
        <taxon>Periplaneta</taxon>
    </lineage>
</organism>
<sequence length="185" mass="20699">MANEIEHKPFKFRSLFLLSVVTTAEGAEISLFLFKTRSEGSSNHYSLRNVGALSPLFSRKNKTLSLRIGRSERVGFLRHFINMLGYLASELDEGDNAGEMSPRSSTECYPAFAHIGLRENPGKNLNQVVWVALVNPMLTEYADIVYVFGLCDGSSLSAAAEYERRFPNRRVGLTYRTVFTVYGVG</sequence>
<proteinExistence type="predicted"/>
<keyword evidence="2" id="KW-1185">Reference proteome</keyword>